<keyword evidence="2 6" id="KW-0732">Signal</keyword>
<evidence type="ECO:0000313" key="10">
    <source>
        <dbReference type="Proteomes" id="UP000461409"/>
    </source>
</evidence>
<gene>
    <name evidence="9" type="ORF">GRF63_05360</name>
</gene>
<accession>A0A844XBH1</accession>
<reference evidence="9 10" key="1">
    <citation type="submission" date="2019-12" db="EMBL/GenBank/DDBJ databases">
        <authorList>
            <person name="Lee S.D."/>
        </authorList>
    </citation>
    <scope>NUCLEOTIDE SEQUENCE [LARGE SCALE GENOMIC DNA]</scope>
    <source>
        <strain evidence="9 10">GH3-10</strain>
    </source>
</reference>
<feature type="signal peptide" evidence="6">
    <location>
        <begin position="1"/>
        <end position="29"/>
    </location>
</feature>
<dbReference type="Pfam" id="PF07715">
    <property type="entry name" value="Plug"/>
    <property type="match status" value="1"/>
</dbReference>
<feature type="domain" description="TonB-dependent receptor-like beta-barrel" evidence="7">
    <location>
        <begin position="564"/>
        <end position="1118"/>
    </location>
</feature>
<dbReference type="InterPro" id="IPR037066">
    <property type="entry name" value="Plug_dom_sf"/>
</dbReference>
<protein>
    <submittedName>
        <fullName evidence="9">TonB-dependent receptor</fullName>
    </submittedName>
</protein>
<name>A0A844XBH1_9SPHN</name>
<dbReference type="InterPro" id="IPR012910">
    <property type="entry name" value="Plug_dom"/>
</dbReference>
<proteinExistence type="inferred from homology"/>
<dbReference type="GO" id="GO:0009279">
    <property type="term" value="C:cell outer membrane"/>
    <property type="evidence" value="ECO:0007669"/>
    <property type="project" value="UniProtKB-SubCell"/>
</dbReference>
<evidence type="ECO:0000256" key="5">
    <source>
        <dbReference type="RuleBase" id="RU003357"/>
    </source>
</evidence>
<comment type="subcellular location">
    <subcellularLocation>
        <location evidence="1 5">Cell outer membrane</location>
    </subcellularLocation>
</comment>
<dbReference type="InterPro" id="IPR010916">
    <property type="entry name" value="TonB_box_CS"/>
</dbReference>
<dbReference type="AlphaFoldDB" id="A0A844XBH1"/>
<evidence type="ECO:0000259" key="7">
    <source>
        <dbReference type="Pfam" id="PF00593"/>
    </source>
</evidence>
<dbReference type="SUPFAM" id="SSF56935">
    <property type="entry name" value="Porins"/>
    <property type="match status" value="1"/>
</dbReference>
<keyword evidence="3 5" id="KW-0472">Membrane</keyword>
<dbReference type="PANTHER" id="PTHR47234">
    <property type="match status" value="1"/>
</dbReference>
<evidence type="ECO:0000256" key="6">
    <source>
        <dbReference type="SAM" id="SignalP"/>
    </source>
</evidence>
<keyword evidence="10" id="KW-1185">Reference proteome</keyword>
<feature type="chain" id="PRO_5032808733" evidence="6">
    <location>
        <begin position="30"/>
        <end position="1158"/>
    </location>
</feature>
<keyword evidence="5" id="KW-0798">TonB box</keyword>
<sequence length="1158" mass="124473">MKKFCKTNMTGLVASVSVVALLAGAPAYAQDNQQEDRPDGVTTDVPGDVDVVLNDDTGALGADSSGDTIVVTGSRVRRDTYSSTSPLQILDTEVARDTGNFDAAQILQRSEAASGQQIDATFQGFVLDNGPGSQTLNLRGLGADRTLLLINGRRLAPAGVEGAPTSPSINLLPASLIARYDLLLDGASSIYGSDAVAGVGNIILRNDIDGFEAFASGSYNPDGGGDDYTISGAWGSTFDRGFIGIGAEYSLRDEVKLRDRPFLAGCDTNYEVDQDGNIYTVGLRDNALVQRDSGGTISVSESPCKVDGISGRIFNPYNFGGSIYFQPDGNGNFPGFPNFPYADSTNAFGDQLDRDGDGIRDVDFQDVNTNAQNLDQTFISQQKLYNVMAYGEYSFGGDLNITPFFEALYSRAEISAPNTGVAQLFPSVPDINPFNPCNIQTNPDGVDCRLIDNAQADGFPVYAPPGVPFPRGNYGFSLPVVPIVAIRGDRNNSDVVQEQYRGVLGLRGDLPFIGDTWTFELSGVYSRSEGRSVIRGIREDRLALSLGLDPTADYNGDGVVDNNGDGIADDYDSNIDFFQGDPQLIGVCNTNGLANPSLAAPDLTAGCTPVNLFAPSVLSGAIGDFASQAERDYLFGERVVDTTYEQTVIGGFATGDLVQLPAGPLALVVGAEYRKDSISTTPNDAAINGLFFGFYRDLGTNGSKYLIEGFAELDVPVFDNEDIGRFDLNLSGRVTDEEFYGTAGTYSAKASWSPVPQVLFKATYGTSFRAPNLRENFLGGITGFTTISDPCAVPDEAFEPLGGGYQAADDTRDPDVLAICRREGRDPTAVGINAAGSNTFTTNSIEVANQGSLDLDPETSTSFTAGVAITENWGDFDFSFNFNYYSIIVEDSIAELTAQFAINECYFDTDGQRSVFCDQLRYSAGDRALINQAFPTFLNQDKETVKGIDLNANFGYETPFAGDILDLGLNLRANHLIERSTLFISDDEVQDFDDDTGEFGFPRWTGRAIATAGWSDFQLTWETRYIGRTEQQADGIDDFADVFGRGPDGLPSDFTSDTCLGNGSGSVVNGQFVADGIVPGDGKFCRDVGFADEYFVHTISLRYDITENIRLRAGISNLFDEAPPLIDTNEVFGISNTPIGNGYDLDGREFFGSVRVRF</sequence>
<dbReference type="Proteomes" id="UP000461409">
    <property type="component" value="Unassembled WGS sequence"/>
</dbReference>
<dbReference type="InterPro" id="IPR036942">
    <property type="entry name" value="Beta-barrel_TonB_sf"/>
</dbReference>
<keyword evidence="4" id="KW-0998">Cell outer membrane</keyword>
<reference evidence="9 10" key="2">
    <citation type="submission" date="2020-02" db="EMBL/GenBank/DDBJ databases">
        <title>Erythrobacter dongmakensis sp. nov., isolated from a tidal mudflat.</title>
        <authorList>
            <person name="Kim I.S."/>
        </authorList>
    </citation>
    <scope>NUCLEOTIDE SEQUENCE [LARGE SCALE GENOMIC DNA]</scope>
    <source>
        <strain evidence="9 10">GH3-10</strain>
    </source>
</reference>
<evidence type="ECO:0000259" key="8">
    <source>
        <dbReference type="Pfam" id="PF07715"/>
    </source>
</evidence>
<dbReference type="PROSITE" id="PS00430">
    <property type="entry name" value="TONB_DEPENDENT_REC_1"/>
    <property type="match status" value="1"/>
</dbReference>
<comment type="similarity">
    <text evidence="5">Belongs to the TonB-dependent receptor family.</text>
</comment>
<dbReference type="Gene3D" id="2.40.170.20">
    <property type="entry name" value="TonB-dependent receptor, beta-barrel domain"/>
    <property type="match status" value="1"/>
</dbReference>
<feature type="domain" description="TonB-dependent receptor plug" evidence="8">
    <location>
        <begin position="83"/>
        <end position="199"/>
    </location>
</feature>
<dbReference type="Pfam" id="PF00593">
    <property type="entry name" value="TonB_dep_Rec_b-barrel"/>
    <property type="match status" value="1"/>
</dbReference>
<comment type="caution">
    <text evidence="9">The sequence shown here is derived from an EMBL/GenBank/DDBJ whole genome shotgun (WGS) entry which is preliminary data.</text>
</comment>
<organism evidence="9 10">
    <name type="scientific">Aurantiacibacter rhizosphaerae</name>
    <dbReference type="NCBI Taxonomy" id="2691582"/>
    <lineage>
        <taxon>Bacteria</taxon>
        <taxon>Pseudomonadati</taxon>
        <taxon>Pseudomonadota</taxon>
        <taxon>Alphaproteobacteria</taxon>
        <taxon>Sphingomonadales</taxon>
        <taxon>Erythrobacteraceae</taxon>
        <taxon>Aurantiacibacter</taxon>
    </lineage>
</organism>
<evidence type="ECO:0000256" key="1">
    <source>
        <dbReference type="ARBA" id="ARBA00004442"/>
    </source>
</evidence>
<evidence type="ECO:0000256" key="2">
    <source>
        <dbReference type="ARBA" id="ARBA00022729"/>
    </source>
</evidence>
<evidence type="ECO:0000256" key="3">
    <source>
        <dbReference type="ARBA" id="ARBA00023136"/>
    </source>
</evidence>
<dbReference type="EMBL" id="WUBR01000001">
    <property type="protein sequence ID" value="MWV27326.1"/>
    <property type="molecule type" value="Genomic_DNA"/>
</dbReference>
<evidence type="ECO:0000256" key="4">
    <source>
        <dbReference type="ARBA" id="ARBA00023237"/>
    </source>
</evidence>
<evidence type="ECO:0000313" key="9">
    <source>
        <dbReference type="EMBL" id="MWV27326.1"/>
    </source>
</evidence>
<dbReference type="PANTHER" id="PTHR47234:SF1">
    <property type="entry name" value="TONB-DEPENDENT RECEPTOR"/>
    <property type="match status" value="1"/>
</dbReference>
<dbReference type="Gene3D" id="2.170.130.10">
    <property type="entry name" value="TonB-dependent receptor, plug domain"/>
    <property type="match status" value="1"/>
</dbReference>
<dbReference type="InterPro" id="IPR000531">
    <property type="entry name" value="Beta-barrel_TonB"/>
</dbReference>
<dbReference type="RefSeq" id="WP_160484907.1">
    <property type="nucleotide sequence ID" value="NZ_WUBR01000001.1"/>
</dbReference>
<keyword evidence="9" id="KW-0675">Receptor</keyword>